<dbReference type="SMART" id="SM00342">
    <property type="entry name" value="HTH_ARAC"/>
    <property type="match status" value="1"/>
</dbReference>
<dbReference type="EMBL" id="JH660641">
    <property type="protein sequence ID" value="EIM29121.1"/>
    <property type="molecule type" value="Genomic_DNA"/>
</dbReference>
<evidence type="ECO:0000313" key="7">
    <source>
        <dbReference type="Proteomes" id="UP000003947"/>
    </source>
</evidence>
<evidence type="ECO:0000256" key="2">
    <source>
        <dbReference type="ARBA" id="ARBA00023125"/>
    </source>
</evidence>
<accession>I4YYS9</accession>
<keyword evidence="3" id="KW-0804">Transcription</keyword>
<dbReference type="RefSeq" id="WP_009490541.1">
    <property type="nucleotide sequence ID" value="NZ_CP141048.1"/>
</dbReference>
<dbReference type="PANTHER" id="PTHR47894:SF4">
    <property type="entry name" value="HTH-TYPE TRANSCRIPTIONAL REGULATOR GADX"/>
    <property type="match status" value="1"/>
</dbReference>
<dbReference type="InterPro" id="IPR018060">
    <property type="entry name" value="HTH_AraC"/>
</dbReference>
<evidence type="ECO:0000313" key="6">
    <source>
        <dbReference type="EMBL" id="EIM29121.1"/>
    </source>
</evidence>
<feature type="region of interest" description="Disordered" evidence="4">
    <location>
        <begin position="138"/>
        <end position="157"/>
    </location>
</feature>
<dbReference type="PATRIC" id="fig|864069.3.peg.1767"/>
<dbReference type="PANTHER" id="PTHR47894">
    <property type="entry name" value="HTH-TYPE TRANSCRIPTIONAL REGULATOR GADX"/>
    <property type="match status" value="1"/>
</dbReference>
<organism evidence="6 7">
    <name type="scientific">Microvirga lotononidis</name>
    <dbReference type="NCBI Taxonomy" id="864069"/>
    <lineage>
        <taxon>Bacteria</taxon>
        <taxon>Pseudomonadati</taxon>
        <taxon>Pseudomonadota</taxon>
        <taxon>Alphaproteobacteria</taxon>
        <taxon>Hyphomicrobiales</taxon>
        <taxon>Methylobacteriaceae</taxon>
        <taxon>Microvirga</taxon>
    </lineage>
</organism>
<dbReference type="AlphaFoldDB" id="I4YYS9"/>
<dbReference type="GO" id="GO:0003700">
    <property type="term" value="F:DNA-binding transcription factor activity"/>
    <property type="evidence" value="ECO:0007669"/>
    <property type="project" value="InterPro"/>
</dbReference>
<evidence type="ECO:0000259" key="5">
    <source>
        <dbReference type="PROSITE" id="PS01124"/>
    </source>
</evidence>
<evidence type="ECO:0000256" key="1">
    <source>
        <dbReference type="ARBA" id="ARBA00023015"/>
    </source>
</evidence>
<feature type="region of interest" description="Disordered" evidence="4">
    <location>
        <begin position="19"/>
        <end position="39"/>
    </location>
</feature>
<evidence type="ECO:0000256" key="3">
    <source>
        <dbReference type="ARBA" id="ARBA00023163"/>
    </source>
</evidence>
<keyword evidence="2 6" id="KW-0238">DNA-binding</keyword>
<name>I4YYS9_9HYPH</name>
<dbReference type="Proteomes" id="UP000003947">
    <property type="component" value="Unassembled WGS sequence"/>
</dbReference>
<dbReference type="SUPFAM" id="SSF46689">
    <property type="entry name" value="Homeodomain-like"/>
    <property type="match status" value="1"/>
</dbReference>
<keyword evidence="7" id="KW-1185">Reference proteome</keyword>
<gene>
    <name evidence="6" type="ORF">MicloDRAFT_00015920</name>
</gene>
<reference evidence="6 7" key="1">
    <citation type="submission" date="2012-02" db="EMBL/GenBank/DDBJ databases">
        <title>Improved High-Quality Draft sequence of Microvirga sp. WSM3557.</title>
        <authorList>
            <consortium name="US DOE Joint Genome Institute"/>
            <person name="Lucas S."/>
            <person name="Han J."/>
            <person name="Lapidus A."/>
            <person name="Cheng J.-F."/>
            <person name="Goodwin L."/>
            <person name="Pitluck S."/>
            <person name="Peters L."/>
            <person name="Zhang X."/>
            <person name="Detter J.C."/>
            <person name="Han C."/>
            <person name="Tapia R."/>
            <person name="Land M."/>
            <person name="Hauser L."/>
            <person name="Kyrpides N."/>
            <person name="Ivanova N."/>
            <person name="Pagani I."/>
            <person name="Brau L."/>
            <person name="Yates R."/>
            <person name="O'Hara G."/>
            <person name="Rui T."/>
            <person name="Howieson J."/>
            <person name="Reeve W."/>
            <person name="Woyke T."/>
        </authorList>
    </citation>
    <scope>NUCLEOTIDE SEQUENCE [LARGE SCALE GENOMIC DNA]</scope>
    <source>
        <strain evidence="6 7">WSM3557</strain>
    </source>
</reference>
<dbReference type="PROSITE" id="PS01124">
    <property type="entry name" value="HTH_ARAC_FAMILY_2"/>
    <property type="match status" value="1"/>
</dbReference>
<proteinExistence type="predicted"/>
<sequence>MMALFEGGAAAGEAEGIMEMSSTRRTDEIPPGHGSGPLTEDLRRVLRTELLRDTCSAAAVARLFSMHRRTMSRHLRTEGLAFRQVANEVRFEIACELLENTDMAVNQIAAVLRYSELSAFTRAFRRWSGQTPSAWRASHSRARTSLKPRSQWLKMPG</sequence>
<evidence type="ECO:0000256" key="4">
    <source>
        <dbReference type="SAM" id="MobiDB-lite"/>
    </source>
</evidence>
<dbReference type="InterPro" id="IPR009057">
    <property type="entry name" value="Homeodomain-like_sf"/>
</dbReference>
<protein>
    <submittedName>
        <fullName evidence="6">DNA-binding domain-containing protein, AraC-type</fullName>
    </submittedName>
</protein>
<keyword evidence="1" id="KW-0805">Transcription regulation</keyword>
<dbReference type="eggNOG" id="COG2207">
    <property type="taxonomic scope" value="Bacteria"/>
</dbReference>
<dbReference type="STRING" id="864069.MicloDRAFT_00015920"/>
<dbReference type="GO" id="GO:0005829">
    <property type="term" value="C:cytosol"/>
    <property type="evidence" value="ECO:0007669"/>
    <property type="project" value="TreeGrafter"/>
</dbReference>
<dbReference type="Pfam" id="PF12833">
    <property type="entry name" value="HTH_18"/>
    <property type="match status" value="1"/>
</dbReference>
<dbReference type="GO" id="GO:0000976">
    <property type="term" value="F:transcription cis-regulatory region binding"/>
    <property type="evidence" value="ECO:0007669"/>
    <property type="project" value="TreeGrafter"/>
</dbReference>
<dbReference type="HOGENOM" id="CLU_1675856_0_0_5"/>
<dbReference type="Gene3D" id="1.10.10.60">
    <property type="entry name" value="Homeodomain-like"/>
    <property type="match status" value="1"/>
</dbReference>
<feature type="domain" description="HTH araC/xylS-type" evidence="5">
    <location>
        <begin position="40"/>
        <end position="138"/>
    </location>
</feature>